<dbReference type="GO" id="GO:0019867">
    <property type="term" value="C:outer membrane"/>
    <property type="evidence" value="ECO:0007669"/>
    <property type="project" value="InterPro"/>
</dbReference>
<evidence type="ECO:0000313" key="7">
    <source>
        <dbReference type="EMBL" id="MBC6994381.1"/>
    </source>
</evidence>
<organism evidence="7 8">
    <name type="scientific">Neolewinella lacunae</name>
    <dbReference type="NCBI Taxonomy" id="1517758"/>
    <lineage>
        <taxon>Bacteria</taxon>
        <taxon>Pseudomonadati</taxon>
        <taxon>Bacteroidota</taxon>
        <taxon>Saprospiria</taxon>
        <taxon>Saprospirales</taxon>
        <taxon>Lewinellaceae</taxon>
        <taxon>Neolewinella</taxon>
    </lineage>
</organism>
<dbReference type="InterPro" id="IPR000184">
    <property type="entry name" value="Bac_surfAg_D15"/>
</dbReference>
<sequence>MNLMVPELMGILARALRLIGPVFLVGALAASCNTSKYLPTNQELLSSQRVKLEDPERVTNRSDVAYELSTLAMQQPNGNFFGIWPREYFYLDNNKAKDTTRIDRFLRNTIGQPPVVYSDSLSRRSAREMTEFLQYRGYFRARVYHEADRGKRRKVNLIYHVIAGPRFLIDSLVYTCPDPQIDSILQATRSDAALIQGEPLDLNKFDEEKTRISQELRNAGYAFFSGSYFDKLEVDTSRRAGYADVYLSILPPQRDDAYHRYRVGSITVLTDYSALESDYSQFRSDTLIEGVRFLSNQEDFQMRPDVLRRNIFLQPGEYHSREALEKTNLALNGLGNYRFVRINQRADSLQPYTLNYQIQLSPSDRMSLGVDLDLNYTNRNNSLGAVVAGNLLGLGVTPSFRNRNLLGGAELLVTTLRAGVEVNPRAGSNNSAFFNTVDLGAEMSLNLPRFKDFGVYGLLNKIPAPWRGNLLNTRFLDLLKEKASTRYSVGYEYLLIQDFYAYTIFNARLGYDFRRSTTSSYRINHLAIDLLEPQTEPAFEAILRQNQFLQRSFGEQFFFSLLFRNIEYNRTGRPDLRGRSFSFIGSAEVAGAEVQALNQLVNIISGSNDIWTPRTGATYAKYLLGLTEVRYYKQYTPQSSFATRFVIGAGRPFGGAEAVPYVKQFFVGGANSMRAWAPRGLGPGGYVDPLSLDTDNNLRLFQTGDLRLEWNVEYRFPLFSFVRGALFADVGNVWTFDEDKERPGAWFRFSPTETESGYINEAFYRQLAVAMGTGLRVDLSYFIFRLDAALPMRYNYPNDGFGVALPQDESPFSEGDYWRSFSPFRLRDITFQLGLGYPF</sequence>
<protein>
    <submittedName>
        <fullName evidence="7">BamA/TamA family outer membrane protein</fullName>
    </submittedName>
</protein>
<accession>A0A923PMG6</accession>
<dbReference type="InterPro" id="IPR039910">
    <property type="entry name" value="D15-like"/>
</dbReference>
<comment type="caution">
    <text evidence="7">The sequence shown here is derived from an EMBL/GenBank/DDBJ whole genome shotgun (WGS) entry which is preliminary data.</text>
</comment>
<keyword evidence="5" id="KW-0998">Cell outer membrane</keyword>
<dbReference type="EMBL" id="JACSIT010000098">
    <property type="protein sequence ID" value="MBC6994381.1"/>
    <property type="molecule type" value="Genomic_DNA"/>
</dbReference>
<evidence type="ECO:0000256" key="2">
    <source>
        <dbReference type="ARBA" id="ARBA00022692"/>
    </source>
</evidence>
<name>A0A923PMG6_9BACT</name>
<evidence type="ECO:0000256" key="1">
    <source>
        <dbReference type="ARBA" id="ARBA00004370"/>
    </source>
</evidence>
<keyword evidence="3" id="KW-0732">Signal</keyword>
<evidence type="ECO:0000256" key="5">
    <source>
        <dbReference type="ARBA" id="ARBA00023237"/>
    </source>
</evidence>
<keyword evidence="2" id="KW-0812">Transmembrane</keyword>
<evidence type="ECO:0000313" key="8">
    <source>
        <dbReference type="Proteomes" id="UP000650081"/>
    </source>
</evidence>
<evidence type="ECO:0000256" key="3">
    <source>
        <dbReference type="ARBA" id="ARBA00022729"/>
    </source>
</evidence>
<dbReference type="PANTHER" id="PTHR12815:SF47">
    <property type="entry name" value="TRANSLOCATION AND ASSEMBLY MODULE SUBUNIT TAMA"/>
    <property type="match status" value="1"/>
</dbReference>
<dbReference type="AlphaFoldDB" id="A0A923PMG6"/>
<reference evidence="7" key="1">
    <citation type="submission" date="2020-08" db="EMBL/GenBank/DDBJ databases">
        <title>Lewinella bacteria from marine environments.</title>
        <authorList>
            <person name="Zhong Y."/>
        </authorList>
    </citation>
    <scope>NUCLEOTIDE SEQUENCE</scope>
    <source>
        <strain evidence="7">KCTC 42187</strain>
    </source>
</reference>
<dbReference type="PANTHER" id="PTHR12815">
    <property type="entry name" value="SORTING AND ASSEMBLY MACHINERY SAMM50 PROTEIN FAMILY MEMBER"/>
    <property type="match status" value="1"/>
</dbReference>
<comment type="subcellular location">
    <subcellularLocation>
        <location evidence="1">Membrane</location>
    </subcellularLocation>
</comment>
<evidence type="ECO:0000259" key="6">
    <source>
        <dbReference type="Pfam" id="PF01103"/>
    </source>
</evidence>
<dbReference type="Gene3D" id="3.10.20.310">
    <property type="entry name" value="membrane protein fhac"/>
    <property type="match status" value="1"/>
</dbReference>
<dbReference type="Proteomes" id="UP000650081">
    <property type="component" value="Unassembled WGS sequence"/>
</dbReference>
<feature type="domain" description="Bacterial surface antigen (D15)" evidence="6">
    <location>
        <begin position="627"/>
        <end position="836"/>
    </location>
</feature>
<dbReference type="Gene3D" id="2.40.160.50">
    <property type="entry name" value="membrane protein fhac: a member of the omp85/tpsb transporter family"/>
    <property type="match status" value="1"/>
</dbReference>
<gene>
    <name evidence="7" type="ORF">H9S92_09415</name>
</gene>
<keyword evidence="4" id="KW-0472">Membrane</keyword>
<keyword evidence="8" id="KW-1185">Reference proteome</keyword>
<proteinExistence type="predicted"/>
<evidence type="ECO:0000256" key="4">
    <source>
        <dbReference type="ARBA" id="ARBA00023136"/>
    </source>
</evidence>
<dbReference type="RefSeq" id="WP_187466458.1">
    <property type="nucleotide sequence ID" value="NZ_JACSIT010000098.1"/>
</dbReference>
<dbReference type="Pfam" id="PF01103">
    <property type="entry name" value="Omp85"/>
    <property type="match status" value="1"/>
</dbReference>